<dbReference type="SMART" id="SM00468">
    <property type="entry name" value="PreSET"/>
    <property type="match status" value="1"/>
</dbReference>
<dbReference type="PROSITE" id="PS50867">
    <property type="entry name" value="PRE_SET"/>
    <property type="match status" value="1"/>
</dbReference>
<evidence type="ECO:0000259" key="12">
    <source>
        <dbReference type="PROSITE" id="PS50868"/>
    </source>
</evidence>
<dbReference type="InterPro" id="IPR025794">
    <property type="entry name" value="H3-K9-MeTrfase_plant"/>
</dbReference>
<feature type="domain" description="SET" evidence="10">
    <location>
        <begin position="556"/>
        <end position="671"/>
    </location>
</feature>
<keyword evidence="6" id="KW-0156">Chromatin regulator</keyword>
<accession>A0AAV1DC28</accession>
<keyword evidence="7 8" id="KW-0539">Nucleus</keyword>
<dbReference type="GO" id="GO:0008270">
    <property type="term" value="F:zinc ion binding"/>
    <property type="evidence" value="ECO:0007669"/>
    <property type="project" value="InterPro"/>
</dbReference>
<dbReference type="Pfam" id="PF02182">
    <property type="entry name" value="SAD_SRA"/>
    <property type="match status" value="1"/>
</dbReference>
<keyword evidence="15" id="KW-1185">Reference proteome</keyword>
<keyword evidence="5" id="KW-0949">S-adenosyl-L-methionine</keyword>
<evidence type="ECO:0000256" key="1">
    <source>
        <dbReference type="ARBA" id="ARBA00004286"/>
    </source>
</evidence>
<feature type="domain" description="Pre-SET" evidence="11">
    <location>
        <begin position="493"/>
        <end position="553"/>
    </location>
</feature>
<evidence type="ECO:0000259" key="10">
    <source>
        <dbReference type="PROSITE" id="PS50280"/>
    </source>
</evidence>
<dbReference type="PROSITE" id="PS50868">
    <property type="entry name" value="POST_SET"/>
    <property type="match status" value="1"/>
</dbReference>
<dbReference type="SMART" id="SM00508">
    <property type="entry name" value="PostSET"/>
    <property type="match status" value="1"/>
</dbReference>
<dbReference type="InterPro" id="IPR051357">
    <property type="entry name" value="H3K9_HMTase_SUVAR3-9"/>
</dbReference>
<evidence type="ECO:0000313" key="15">
    <source>
        <dbReference type="Proteomes" id="UP001161247"/>
    </source>
</evidence>
<dbReference type="PANTHER" id="PTHR45660">
    <property type="entry name" value="HISTONE-LYSINE N-METHYLTRANSFERASE SETMAR"/>
    <property type="match status" value="1"/>
</dbReference>
<dbReference type="SUPFAM" id="SSF88697">
    <property type="entry name" value="PUA domain-like"/>
    <property type="match status" value="1"/>
</dbReference>
<dbReference type="GO" id="GO:0003690">
    <property type="term" value="F:double-stranded DNA binding"/>
    <property type="evidence" value="ECO:0007669"/>
    <property type="project" value="TreeGrafter"/>
</dbReference>
<dbReference type="EMBL" id="OX459122">
    <property type="protein sequence ID" value="CAI9104971.1"/>
    <property type="molecule type" value="Genomic_DNA"/>
</dbReference>
<dbReference type="Gene3D" id="2.170.270.10">
    <property type="entry name" value="SET domain"/>
    <property type="match status" value="1"/>
</dbReference>
<evidence type="ECO:0000256" key="2">
    <source>
        <dbReference type="ARBA" id="ARBA00022454"/>
    </source>
</evidence>
<evidence type="ECO:0000256" key="9">
    <source>
        <dbReference type="SAM" id="MobiDB-lite"/>
    </source>
</evidence>
<keyword evidence="4" id="KW-0808">Transferase</keyword>
<gene>
    <name evidence="14" type="ORF">OLC1_LOCUS13772</name>
</gene>
<sequence length="701" mass="78472">MTLLTYGRTPYSKSPVKRPVQDEDNRHGSSTIPEQKRSRVVDSAPHFPKVCEPIDVATVTPLRVVLPDEHQADVLEDRKEEMLYETMKIANADDTNWNTLQNNPPRELMLGKGKSTGDDANGADEDDCVIVGVKSIDICNGKSLDNDDRSSNQCAFDPVVPETSCLCDQGEASKDIGLMSSLEWENLKQKQSEKGADLSGAAQRNLGEMRMQETGVQELKTFTSYDAAVQSFSRKKVAEVLKLYQDNMQSLNDRDGAQRSQVPTKAVMMLKKENKWLNVQPSFGHIPGVQIGDQFQFRAELVLVGLHHEFIRGINCTCIDGTIYAVSVVDSGRYENETKSSNVLVYSGEGGNSKVQTKQQQGGQKLEGGNLGLKNTMDAKFPVRVIRKIQRKSEKQFYMYDGLYYVNAYWPEISEAGGRAYKFEMIRMSDQSKPIKSFEDSKSFRVLIAEDLSKGKEKVEIMVVNDISDEKPTPFTYITEMINIFPHEPSVLSGCDCTDGCSDSRQCPCVIKNNGEVPFNEYGRLLETKDMIYECGPNCKCPPSCHNRVSQHGLKIPLEVFKTKSTGWGVRSRREIKSGSFICEYLGELVKDHEADCCANDEYLFDLGDGNVFAIDAAKCGNVSRFINHSCSPNLYAQDVLYDHLDERLPHVMLFATEDIPALVELTYDYNYEIGSVCYPDGSIKEKKCFCGSPSCTGRLY</sequence>
<evidence type="ECO:0000259" key="13">
    <source>
        <dbReference type="PROSITE" id="PS51015"/>
    </source>
</evidence>
<dbReference type="InterPro" id="IPR036987">
    <property type="entry name" value="SRA-YDG_sf"/>
</dbReference>
<keyword evidence="2" id="KW-0158">Chromosome</keyword>
<evidence type="ECO:0000256" key="5">
    <source>
        <dbReference type="ARBA" id="ARBA00022691"/>
    </source>
</evidence>
<dbReference type="GO" id="GO:0032259">
    <property type="term" value="P:methylation"/>
    <property type="evidence" value="ECO:0007669"/>
    <property type="project" value="UniProtKB-KW"/>
</dbReference>
<name>A0AAV1DC28_OLDCO</name>
<proteinExistence type="predicted"/>
<dbReference type="InterPro" id="IPR015947">
    <property type="entry name" value="PUA-like_sf"/>
</dbReference>
<feature type="region of interest" description="Disordered" evidence="9">
    <location>
        <begin position="1"/>
        <end position="41"/>
    </location>
</feature>
<keyword evidence="3" id="KW-0489">Methyltransferase</keyword>
<reference evidence="14" key="1">
    <citation type="submission" date="2023-03" db="EMBL/GenBank/DDBJ databases">
        <authorList>
            <person name="Julca I."/>
        </authorList>
    </citation>
    <scope>NUCLEOTIDE SEQUENCE</scope>
</reference>
<feature type="domain" description="YDG" evidence="13">
    <location>
        <begin position="284"/>
        <end position="427"/>
    </location>
</feature>
<dbReference type="PROSITE" id="PS51575">
    <property type="entry name" value="SAM_MT43_SUVAR39_2"/>
    <property type="match status" value="1"/>
</dbReference>
<dbReference type="Proteomes" id="UP001161247">
    <property type="component" value="Chromosome 5"/>
</dbReference>
<dbReference type="AlphaFoldDB" id="A0AAV1DC28"/>
<dbReference type="Gene3D" id="2.30.280.10">
    <property type="entry name" value="SRA-YDG"/>
    <property type="match status" value="1"/>
</dbReference>
<comment type="subcellular location">
    <subcellularLocation>
        <location evidence="1">Chromosome</location>
    </subcellularLocation>
    <subcellularLocation>
        <location evidence="8">Nucleus</location>
    </subcellularLocation>
</comment>
<dbReference type="Pfam" id="PF05033">
    <property type="entry name" value="Pre-SET"/>
    <property type="match status" value="1"/>
</dbReference>
<dbReference type="Pfam" id="PF00856">
    <property type="entry name" value="SET"/>
    <property type="match status" value="1"/>
</dbReference>
<dbReference type="SMART" id="SM00466">
    <property type="entry name" value="SRA"/>
    <property type="match status" value="1"/>
</dbReference>
<organism evidence="14 15">
    <name type="scientific">Oldenlandia corymbosa var. corymbosa</name>
    <dbReference type="NCBI Taxonomy" id="529605"/>
    <lineage>
        <taxon>Eukaryota</taxon>
        <taxon>Viridiplantae</taxon>
        <taxon>Streptophyta</taxon>
        <taxon>Embryophyta</taxon>
        <taxon>Tracheophyta</taxon>
        <taxon>Spermatophyta</taxon>
        <taxon>Magnoliopsida</taxon>
        <taxon>eudicotyledons</taxon>
        <taxon>Gunneridae</taxon>
        <taxon>Pentapetalae</taxon>
        <taxon>asterids</taxon>
        <taxon>lamiids</taxon>
        <taxon>Gentianales</taxon>
        <taxon>Rubiaceae</taxon>
        <taxon>Rubioideae</taxon>
        <taxon>Spermacoceae</taxon>
        <taxon>Hedyotis-Oldenlandia complex</taxon>
        <taxon>Oldenlandia</taxon>
    </lineage>
</organism>
<evidence type="ECO:0000256" key="7">
    <source>
        <dbReference type="ARBA" id="ARBA00023242"/>
    </source>
</evidence>
<evidence type="ECO:0000256" key="8">
    <source>
        <dbReference type="PROSITE-ProRule" id="PRU00358"/>
    </source>
</evidence>
<dbReference type="PROSITE" id="PS50280">
    <property type="entry name" value="SET"/>
    <property type="match status" value="1"/>
</dbReference>
<dbReference type="InterPro" id="IPR007728">
    <property type="entry name" value="Pre-SET_dom"/>
</dbReference>
<dbReference type="PROSITE" id="PS51015">
    <property type="entry name" value="YDG"/>
    <property type="match status" value="1"/>
</dbReference>
<evidence type="ECO:0000256" key="3">
    <source>
        <dbReference type="ARBA" id="ARBA00022603"/>
    </source>
</evidence>
<dbReference type="SMART" id="SM00317">
    <property type="entry name" value="SET"/>
    <property type="match status" value="1"/>
</dbReference>
<evidence type="ECO:0000256" key="6">
    <source>
        <dbReference type="ARBA" id="ARBA00022853"/>
    </source>
</evidence>
<evidence type="ECO:0000259" key="11">
    <source>
        <dbReference type="PROSITE" id="PS50867"/>
    </source>
</evidence>
<dbReference type="InterPro" id="IPR003616">
    <property type="entry name" value="Post-SET_dom"/>
</dbReference>
<dbReference type="GO" id="GO:0005634">
    <property type="term" value="C:nucleus"/>
    <property type="evidence" value="ECO:0007669"/>
    <property type="project" value="UniProtKB-SubCell"/>
</dbReference>
<dbReference type="InterPro" id="IPR046341">
    <property type="entry name" value="SET_dom_sf"/>
</dbReference>
<dbReference type="InterPro" id="IPR001214">
    <property type="entry name" value="SET_dom"/>
</dbReference>
<dbReference type="SUPFAM" id="SSF82199">
    <property type="entry name" value="SET domain"/>
    <property type="match status" value="1"/>
</dbReference>
<dbReference type="GO" id="GO:0042054">
    <property type="term" value="F:histone methyltransferase activity"/>
    <property type="evidence" value="ECO:0007669"/>
    <property type="project" value="InterPro"/>
</dbReference>
<dbReference type="GO" id="GO:0005694">
    <property type="term" value="C:chromosome"/>
    <property type="evidence" value="ECO:0007669"/>
    <property type="project" value="UniProtKB-SubCell"/>
</dbReference>
<protein>
    <submittedName>
        <fullName evidence="14">OLC1v1003776C1</fullName>
    </submittedName>
</protein>
<evidence type="ECO:0000256" key="4">
    <source>
        <dbReference type="ARBA" id="ARBA00022679"/>
    </source>
</evidence>
<feature type="domain" description="Post-SET" evidence="12">
    <location>
        <begin position="685"/>
        <end position="701"/>
    </location>
</feature>
<dbReference type="InterPro" id="IPR003105">
    <property type="entry name" value="SRA_YDG"/>
</dbReference>
<evidence type="ECO:0000313" key="14">
    <source>
        <dbReference type="EMBL" id="CAI9104971.1"/>
    </source>
</evidence>
<dbReference type="PANTHER" id="PTHR45660:SF83">
    <property type="entry name" value="HISTONE-LYSINE N-METHYLTRANSFERASE, H3 LYSINE-9 SPECIFIC SUVH5-LIKE ISOFORM X1"/>
    <property type="match status" value="1"/>
</dbReference>